<evidence type="ECO:0000313" key="1">
    <source>
        <dbReference type="EMBL" id="CAD9232618.1"/>
    </source>
</evidence>
<dbReference type="EMBL" id="HBGH01008576">
    <property type="protein sequence ID" value="CAD9232618.1"/>
    <property type="molecule type" value="Transcribed_RNA"/>
</dbReference>
<name>A0A7S1TCI9_9RHOD</name>
<dbReference type="AlphaFoldDB" id="A0A7S1TCI9"/>
<proteinExistence type="predicted"/>
<organism evidence="1">
    <name type="scientific">Compsopogon caeruleus</name>
    <dbReference type="NCBI Taxonomy" id="31354"/>
    <lineage>
        <taxon>Eukaryota</taxon>
        <taxon>Rhodophyta</taxon>
        <taxon>Compsopogonophyceae</taxon>
        <taxon>Compsopogonales</taxon>
        <taxon>Compsopogonaceae</taxon>
        <taxon>Compsopogon</taxon>
    </lineage>
</organism>
<sequence length="101" mass="11580">MSSTKSPFSEQFYSSFPKVFIPCLGKRILQMLLASLVYRSASCSVGALGKNIKSVLWERPTQPRAKHEVNSRFVLFSNSHGDHFAASRYPFRRVRRARIPF</sequence>
<accession>A0A7S1TCI9</accession>
<reference evidence="1" key="1">
    <citation type="submission" date="2021-01" db="EMBL/GenBank/DDBJ databases">
        <authorList>
            <person name="Corre E."/>
            <person name="Pelletier E."/>
            <person name="Niang G."/>
            <person name="Scheremetjew M."/>
            <person name="Finn R."/>
            <person name="Kale V."/>
            <person name="Holt S."/>
            <person name="Cochrane G."/>
            <person name="Meng A."/>
            <person name="Brown T."/>
            <person name="Cohen L."/>
        </authorList>
    </citation>
    <scope>NUCLEOTIDE SEQUENCE</scope>
    <source>
        <strain evidence="1">SAG 36.94</strain>
    </source>
</reference>
<gene>
    <name evidence="1" type="ORF">CCAE0312_LOCUS4701</name>
</gene>
<protein>
    <submittedName>
        <fullName evidence="1">Uncharacterized protein</fullName>
    </submittedName>
</protein>